<evidence type="ECO:0000313" key="3">
    <source>
        <dbReference type="EMBL" id="KAG2208590.1"/>
    </source>
</evidence>
<keyword evidence="4" id="KW-1185">Reference proteome</keyword>
<dbReference type="Pfam" id="PF13540">
    <property type="entry name" value="RCC1_2"/>
    <property type="match status" value="1"/>
</dbReference>
<accession>A0A8H7RDZ0</accession>
<name>A0A8H7RDZ0_9FUNG</name>
<reference evidence="3" key="1">
    <citation type="submission" date="2020-12" db="EMBL/GenBank/DDBJ databases">
        <title>Metabolic potential, ecology and presence of endohyphal bacteria is reflected in genomic diversity of Mucoromycotina.</title>
        <authorList>
            <person name="Muszewska A."/>
            <person name="Okrasinska A."/>
            <person name="Steczkiewicz K."/>
            <person name="Drgas O."/>
            <person name="Orlowska M."/>
            <person name="Perlinska-Lenart U."/>
            <person name="Aleksandrzak-Piekarczyk T."/>
            <person name="Szatraj K."/>
            <person name="Zielenkiewicz U."/>
            <person name="Pilsyk S."/>
            <person name="Malc E."/>
            <person name="Mieczkowski P."/>
            <person name="Kruszewska J.S."/>
            <person name="Biernat P."/>
            <person name="Pawlowska J."/>
        </authorList>
    </citation>
    <scope>NUCLEOTIDE SEQUENCE</scope>
    <source>
        <strain evidence="3">CBS 226.32</strain>
    </source>
</reference>
<dbReference type="InterPro" id="IPR051625">
    <property type="entry name" value="Signaling_Regulatory_Domain"/>
</dbReference>
<gene>
    <name evidence="3" type="ORF">INT46_004925</name>
</gene>
<evidence type="ECO:0000256" key="1">
    <source>
        <dbReference type="ARBA" id="ARBA00022737"/>
    </source>
</evidence>
<dbReference type="EMBL" id="JAEPRC010000111">
    <property type="protein sequence ID" value="KAG2208590.1"/>
    <property type="molecule type" value="Genomic_DNA"/>
</dbReference>
<dbReference type="AlphaFoldDB" id="A0A8H7RDZ0"/>
<keyword evidence="1" id="KW-0677">Repeat</keyword>
<dbReference type="Pfam" id="PF00415">
    <property type="entry name" value="RCC1"/>
    <property type="match status" value="1"/>
</dbReference>
<evidence type="ECO:0000256" key="2">
    <source>
        <dbReference type="PROSITE-ProRule" id="PRU00235"/>
    </source>
</evidence>
<feature type="repeat" description="RCC1" evidence="2">
    <location>
        <begin position="181"/>
        <end position="239"/>
    </location>
</feature>
<feature type="repeat" description="RCC1" evidence="2">
    <location>
        <begin position="128"/>
        <end position="181"/>
    </location>
</feature>
<dbReference type="OrthoDB" id="5370059at2759"/>
<proteinExistence type="predicted"/>
<organism evidence="3 4">
    <name type="scientific">Mucor plumbeus</name>
    <dbReference type="NCBI Taxonomy" id="97098"/>
    <lineage>
        <taxon>Eukaryota</taxon>
        <taxon>Fungi</taxon>
        <taxon>Fungi incertae sedis</taxon>
        <taxon>Mucoromycota</taxon>
        <taxon>Mucoromycotina</taxon>
        <taxon>Mucoromycetes</taxon>
        <taxon>Mucorales</taxon>
        <taxon>Mucorineae</taxon>
        <taxon>Mucoraceae</taxon>
        <taxon>Mucor</taxon>
    </lineage>
</organism>
<dbReference type="InterPro" id="IPR000408">
    <property type="entry name" value="Reg_chr_condens"/>
</dbReference>
<dbReference type="PANTHER" id="PTHR22872">
    <property type="entry name" value="BTK-BINDING PROTEIN-RELATED"/>
    <property type="match status" value="1"/>
</dbReference>
<dbReference type="SUPFAM" id="SSF50985">
    <property type="entry name" value="RCC1/BLIP-II"/>
    <property type="match status" value="1"/>
</dbReference>
<evidence type="ECO:0000313" key="4">
    <source>
        <dbReference type="Proteomes" id="UP000650833"/>
    </source>
</evidence>
<sequence length="288" mass="32350">MEFIDEGTIQFWGFQPPWFSKFKTLCQQKKTIISIFGDPDSMMGLIDDQHNLSFVKATSQHIDCILNAKQAVYCQGKQDIFVLKQQSGQVERYNIHDLKCEILDLPYQVTKMSASNTHILFLTNSTDAPVYGLGSNRLSQLGIDYQQQELKSPSMIEYFCGLRDANDVACGPFHSAVILGGDVYTFGWSKDGRLGWGMSEDKDDIISLAAFLDVNDQPIEIEAKKVVCGSTHTLVLDDKGHVWSCGSNAYGQLGRTTTENQSDAYFRRCTIDKAIDCFTGRWTSFILL</sequence>
<dbReference type="InterPro" id="IPR009091">
    <property type="entry name" value="RCC1/BLIP-II"/>
</dbReference>
<dbReference type="Gene3D" id="2.130.10.30">
    <property type="entry name" value="Regulator of chromosome condensation 1/beta-lactamase-inhibitor protein II"/>
    <property type="match status" value="1"/>
</dbReference>
<protein>
    <submittedName>
        <fullName evidence="3">Uncharacterized protein</fullName>
    </submittedName>
</protein>
<dbReference type="PROSITE" id="PS50012">
    <property type="entry name" value="RCC1_3"/>
    <property type="match status" value="2"/>
</dbReference>
<dbReference type="Proteomes" id="UP000650833">
    <property type="component" value="Unassembled WGS sequence"/>
</dbReference>
<comment type="caution">
    <text evidence="3">The sequence shown here is derived from an EMBL/GenBank/DDBJ whole genome shotgun (WGS) entry which is preliminary data.</text>
</comment>